<keyword evidence="3" id="KW-1185">Reference proteome</keyword>
<keyword evidence="1" id="KW-1133">Transmembrane helix</keyword>
<dbReference type="RefSeq" id="WP_149729594.1">
    <property type="nucleotide sequence ID" value="NZ_VUJV01000006.1"/>
</dbReference>
<reference evidence="2 3" key="2">
    <citation type="submission" date="2019-09" db="EMBL/GenBank/DDBJ databases">
        <authorList>
            <person name="Jin C."/>
        </authorList>
    </citation>
    <scope>NUCLEOTIDE SEQUENCE [LARGE SCALE GENOMIC DNA]</scope>
    <source>
        <strain evidence="2 3">BN130099</strain>
    </source>
</reference>
<proteinExistence type="predicted"/>
<organism evidence="2 3">
    <name type="scientific">Nocardioides humilatus</name>
    <dbReference type="NCBI Taxonomy" id="2607660"/>
    <lineage>
        <taxon>Bacteria</taxon>
        <taxon>Bacillati</taxon>
        <taxon>Actinomycetota</taxon>
        <taxon>Actinomycetes</taxon>
        <taxon>Propionibacteriales</taxon>
        <taxon>Nocardioidaceae</taxon>
        <taxon>Nocardioides</taxon>
    </lineage>
</organism>
<keyword evidence="1" id="KW-0472">Membrane</keyword>
<dbReference type="Proteomes" id="UP000325003">
    <property type="component" value="Unassembled WGS sequence"/>
</dbReference>
<comment type="caution">
    <text evidence="2">The sequence shown here is derived from an EMBL/GenBank/DDBJ whole genome shotgun (WGS) entry which is preliminary data.</text>
</comment>
<gene>
    <name evidence="2" type="ORF">F0U44_17220</name>
</gene>
<protein>
    <submittedName>
        <fullName evidence="2">Uncharacterized protein</fullName>
    </submittedName>
</protein>
<keyword evidence="1" id="KW-0812">Transmembrane</keyword>
<reference evidence="2 3" key="1">
    <citation type="submission" date="2019-09" db="EMBL/GenBank/DDBJ databases">
        <title>Nocardioides panacisoli sp. nov., isolated from the soil of a ginseng field.</title>
        <authorList>
            <person name="Cho C."/>
        </authorList>
    </citation>
    <scope>NUCLEOTIDE SEQUENCE [LARGE SCALE GENOMIC DNA]</scope>
    <source>
        <strain evidence="2 3">BN130099</strain>
    </source>
</reference>
<accession>A0A5B1L9G0</accession>
<evidence type="ECO:0000313" key="3">
    <source>
        <dbReference type="Proteomes" id="UP000325003"/>
    </source>
</evidence>
<feature type="transmembrane region" description="Helical" evidence="1">
    <location>
        <begin position="57"/>
        <end position="79"/>
    </location>
</feature>
<dbReference type="EMBL" id="VUJV01000006">
    <property type="protein sequence ID" value="KAA1416924.1"/>
    <property type="molecule type" value="Genomic_DNA"/>
</dbReference>
<dbReference type="AlphaFoldDB" id="A0A5B1L9G0"/>
<name>A0A5B1L9G0_9ACTN</name>
<evidence type="ECO:0000256" key="1">
    <source>
        <dbReference type="SAM" id="Phobius"/>
    </source>
</evidence>
<evidence type="ECO:0000313" key="2">
    <source>
        <dbReference type="EMBL" id="KAA1416924.1"/>
    </source>
</evidence>
<sequence>MTDSTPGSTPDDATRHVLHASDPAHALPPITPDRLAAVLEASVNQTPTTSPRSNRRYLAYAAAAAVIVGGSVAGVALLGDDDGGDGGRKGDDAPLAKPTVTELALAAGPAAKCAAPDLSDVRAVEVAFEGTVTSIEDGVVTLEAAHFYTSPETDLVTVDEPDMNMSEVPVDFAVGQTYIVGATNGVVSICGLSGLATDELRAQYDEAFAS</sequence>